<accession>N1PRR7</accession>
<evidence type="ECO:0000256" key="5">
    <source>
        <dbReference type="ARBA" id="ARBA00023163"/>
    </source>
</evidence>
<dbReference type="OMA" id="CERNSIR"/>
<feature type="compositionally biased region" description="Low complexity" evidence="7">
    <location>
        <begin position="26"/>
        <end position="44"/>
    </location>
</feature>
<dbReference type="HOGENOM" id="CLU_108566_0_0_1"/>
<dbReference type="PANTHER" id="PTHR36206">
    <property type="entry name" value="ASPERCRYPTIN BIOSYNTHESIS CLUSTER-SPECIFIC TRANSCRIPTION REGULATOR ATNN-RELATED"/>
    <property type="match status" value="1"/>
</dbReference>
<feature type="region of interest" description="Disordered" evidence="7">
    <location>
        <begin position="164"/>
        <end position="187"/>
    </location>
</feature>
<keyword evidence="5" id="KW-0804">Transcription</keyword>
<dbReference type="GO" id="GO:0046872">
    <property type="term" value="F:metal ion binding"/>
    <property type="evidence" value="ECO:0007669"/>
    <property type="project" value="UniProtKB-KW"/>
</dbReference>
<evidence type="ECO:0000256" key="3">
    <source>
        <dbReference type="ARBA" id="ARBA00023015"/>
    </source>
</evidence>
<sequence length="222" mass="24662">MPTAARESHNGGAKLPKLQTGHQRITSRTHFSPSTPSRTPTMSLRELPMPTVTRITCLAQAQATLHHCSTKMSRSWQSHSARTSTPGTPIEAGGQRRFQQWLDQWEEAFTAYLSYAMPAMKTEDVTRSRILKANHLSCTILASDSGPNFDNEFRAIVDLVGAIEQSRSSRSGSPSSSESPIEKNEPPSTLDIYEPLYVVVARCERNSIRKRAMDLLANTSHH</sequence>
<evidence type="ECO:0000256" key="1">
    <source>
        <dbReference type="ARBA" id="ARBA00022723"/>
    </source>
</evidence>
<feature type="compositionally biased region" description="Low complexity" evidence="7">
    <location>
        <begin position="164"/>
        <end position="179"/>
    </location>
</feature>
<evidence type="ECO:0000313" key="8">
    <source>
        <dbReference type="EMBL" id="EME45623.1"/>
    </source>
</evidence>
<evidence type="ECO:0000256" key="6">
    <source>
        <dbReference type="ARBA" id="ARBA00023242"/>
    </source>
</evidence>
<keyword evidence="4" id="KW-0238">DNA-binding</keyword>
<keyword evidence="6" id="KW-0539">Nucleus</keyword>
<gene>
    <name evidence="8" type="ORF">DOTSEDRAFT_71353</name>
</gene>
<name>N1PRR7_DOTSN</name>
<evidence type="ECO:0000313" key="9">
    <source>
        <dbReference type="Proteomes" id="UP000016933"/>
    </source>
</evidence>
<evidence type="ECO:0000256" key="4">
    <source>
        <dbReference type="ARBA" id="ARBA00023125"/>
    </source>
</evidence>
<dbReference type="EMBL" id="KB446538">
    <property type="protein sequence ID" value="EME45623.1"/>
    <property type="molecule type" value="Genomic_DNA"/>
</dbReference>
<dbReference type="OrthoDB" id="39175at2759"/>
<protein>
    <submittedName>
        <fullName evidence="8">Uncharacterized protein</fullName>
    </submittedName>
</protein>
<dbReference type="Proteomes" id="UP000016933">
    <property type="component" value="Unassembled WGS sequence"/>
</dbReference>
<dbReference type="eggNOG" id="ENOG502T560">
    <property type="taxonomic scope" value="Eukaryota"/>
</dbReference>
<reference evidence="9" key="1">
    <citation type="journal article" date="2012" name="PLoS Genet.">
        <title>The genomes of the fungal plant pathogens Cladosporium fulvum and Dothistroma septosporum reveal adaptation to different hosts and lifestyles but also signatures of common ancestry.</title>
        <authorList>
            <person name="de Wit P.J.G.M."/>
            <person name="van der Burgt A."/>
            <person name="Oekmen B."/>
            <person name="Stergiopoulos I."/>
            <person name="Abd-Elsalam K.A."/>
            <person name="Aerts A.L."/>
            <person name="Bahkali A.H."/>
            <person name="Beenen H.G."/>
            <person name="Chettri P."/>
            <person name="Cox M.P."/>
            <person name="Datema E."/>
            <person name="de Vries R.P."/>
            <person name="Dhillon B."/>
            <person name="Ganley A.R."/>
            <person name="Griffiths S.A."/>
            <person name="Guo Y."/>
            <person name="Hamelin R.C."/>
            <person name="Henrissat B."/>
            <person name="Kabir M.S."/>
            <person name="Jashni M.K."/>
            <person name="Kema G."/>
            <person name="Klaubauf S."/>
            <person name="Lapidus A."/>
            <person name="Levasseur A."/>
            <person name="Lindquist E."/>
            <person name="Mehrabi R."/>
            <person name="Ohm R.A."/>
            <person name="Owen T.J."/>
            <person name="Salamov A."/>
            <person name="Schwelm A."/>
            <person name="Schijlen E."/>
            <person name="Sun H."/>
            <person name="van den Burg H.A."/>
            <person name="van Ham R.C.H.J."/>
            <person name="Zhang S."/>
            <person name="Goodwin S.B."/>
            <person name="Grigoriev I.V."/>
            <person name="Collemare J."/>
            <person name="Bradshaw R.E."/>
        </authorList>
    </citation>
    <scope>NUCLEOTIDE SEQUENCE [LARGE SCALE GENOMIC DNA]</scope>
    <source>
        <strain evidence="9">NZE10 / CBS 128990</strain>
    </source>
</reference>
<keyword evidence="1" id="KW-0479">Metal-binding</keyword>
<dbReference type="PANTHER" id="PTHR36206:SF12">
    <property type="entry name" value="ASPERCRYPTIN BIOSYNTHESIS CLUSTER-SPECIFIC TRANSCRIPTION REGULATOR ATNN-RELATED"/>
    <property type="match status" value="1"/>
</dbReference>
<keyword evidence="2" id="KW-0862">Zinc</keyword>
<keyword evidence="9" id="KW-1185">Reference proteome</keyword>
<dbReference type="AlphaFoldDB" id="N1PRR7"/>
<evidence type="ECO:0000256" key="2">
    <source>
        <dbReference type="ARBA" id="ARBA00022833"/>
    </source>
</evidence>
<proteinExistence type="predicted"/>
<dbReference type="InterPro" id="IPR052360">
    <property type="entry name" value="Transcr_Regulatory_Proteins"/>
</dbReference>
<feature type="region of interest" description="Disordered" evidence="7">
    <location>
        <begin position="1"/>
        <end position="44"/>
    </location>
</feature>
<organism evidence="8 9">
    <name type="scientific">Dothistroma septosporum (strain NZE10 / CBS 128990)</name>
    <name type="common">Red band needle blight fungus</name>
    <name type="synonym">Mycosphaerella pini</name>
    <dbReference type="NCBI Taxonomy" id="675120"/>
    <lineage>
        <taxon>Eukaryota</taxon>
        <taxon>Fungi</taxon>
        <taxon>Dikarya</taxon>
        <taxon>Ascomycota</taxon>
        <taxon>Pezizomycotina</taxon>
        <taxon>Dothideomycetes</taxon>
        <taxon>Dothideomycetidae</taxon>
        <taxon>Mycosphaerellales</taxon>
        <taxon>Mycosphaerellaceae</taxon>
        <taxon>Dothistroma</taxon>
    </lineage>
</organism>
<keyword evidence="3" id="KW-0805">Transcription regulation</keyword>
<reference evidence="8 9" key="2">
    <citation type="journal article" date="2012" name="PLoS Pathog.">
        <title>Diverse lifestyles and strategies of plant pathogenesis encoded in the genomes of eighteen Dothideomycetes fungi.</title>
        <authorList>
            <person name="Ohm R.A."/>
            <person name="Feau N."/>
            <person name="Henrissat B."/>
            <person name="Schoch C.L."/>
            <person name="Horwitz B.A."/>
            <person name="Barry K.W."/>
            <person name="Condon B.J."/>
            <person name="Copeland A.C."/>
            <person name="Dhillon B."/>
            <person name="Glaser F."/>
            <person name="Hesse C.N."/>
            <person name="Kosti I."/>
            <person name="LaButti K."/>
            <person name="Lindquist E.A."/>
            <person name="Lucas S."/>
            <person name="Salamov A.A."/>
            <person name="Bradshaw R.E."/>
            <person name="Ciuffetti L."/>
            <person name="Hamelin R.C."/>
            <person name="Kema G.H.J."/>
            <person name="Lawrence C."/>
            <person name="Scott J.A."/>
            <person name="Spatafora J.W."/>
            <person name="Turgeon B.G."/>
            <person name="de Wit P.J.G.M."/>
            <person name="Zhong S."/>
            <person name="Goodwin S.B."/>
            <person name="Grigoriev I.V."/>
        </authorList>
    </citation>
    <scope>NUCLEOTIDE SEQUENCE [LARGE SCALE GENOMIC DNA]</scope>
    <source>
        <strain evidence="9">NZE10 / CBS 128990</strain>
    </source>
</reference>
<dbReference type="GO" id="GO:0003677">
    <property type="term" value="F:DNA binding"/>
    <property type="evidence" value="ECO:0007669"/>
    <property type="project" value="UniProtKB-KW"/>
</dbReference>
<evidence type="ECO:0000256" key="7">
    <source>
        <dbReference type="SAM" id="MobiDB-lite"/>
    </source>
</evidence>